<keyword evidence="1" id="KW-0472">Membrane</keyword>
<dbReference type="SUPFAM" id="SSF52266">
    <property type="entry name" value="SGNH hydrolase"/>
    <property type="match status" value="1"/>
</dbReference>
<dbReference type="InterPro" id="IPR036514">
    <property type="entry name" value="SGNH_hydro_sf"/>
</dbReference>
<keyword evidence="1" id="KW-0812">Transmembrane</keyword>
<reference evidence="3 4" key="1">
    <citation type="submission" date="2015-04" db="EMBL/GenBank/DDBJ databases">
        <title>Genome sequence of aromatic hydrocarbons-degrading Sphingobium chungbukense DJ77.</title>
        <authorList>
            <person name="Kim Y.-C."/>
            <person name="Chae J.-C."/>
        </authorList>
    </citation>
    <scope>NUCLEOTIDE SEQUENCE [LARGE SCALE GENOMIC DNA]</scope>
    <source>
        <strain evidence="3 4">DJ77</strain>
    </source>
</reference>
<evidence type="ECO:0000256" key="1">
    <source>
        <dbReference type="SAM" id="Phobius"/>
    </source>
</evidence>
<dbReference type="InterPro" id="IPR051532">
    <property type="entry name" value="Ester_Hydrolysis_Enzymes"/>
</dbReference>
<keyword evidence="1" id="KW-1133">Transmembrane helix</keyword>
<feature type="transmembrane region" description="Helical" evidence="1">
    <location>
        <begin position="14"/>
        <end position="34"/>
    </location>
</feature>
<evidence type="ECO:0000313" key="4">
    <source>
        <dbReference type="Proteomes" id="UP000033874"/>
    </source>
</evidence>
<dbReference type="AlphaFoldDB" id="A0A0M3AXB3"/>
<comment type="caution">
    <text evidence="3">The sequence shown here is derived from an EMBL/GenBank/DDBJ whole genome shotgun (WGS) entry which is preliminary data.</text>
</comment>
<dbReference type="RefSeq" id="WP_046762010.1">
    <property type="nucleotide sequence ID" value="NZ_LBIC01000001.1"/>
</dbReference>
<dbReference type="PANTHER" id="PTHR30383">
    <property type="entry name" value="THIOESTERASE 1/PROTEASE 1/LYSOPHOSPHOLIPASE L1"/>
    <property type="match status" value="1"/>
</dbReference>
<dbReference type="Gene3D" id="3.40.50.1110">
    <property type="entry name" value="SGNH hydrolase"/>
    <property type="match status" value="1"/>
</dbReference>
<gene>
    <name evidence="3" type="ORF">YP76_02455</name>
</gene>
<dbReference type="Proteomes" id="UP000033874">
    <property type="component" value="Unassembled WGS sequence"/>
</dbReference>
<dbReference type="EMBL" id="LBIC01000001">
    <property type="protein sequence ID" value="KKW93566.1"/>
    <property type="molecule type" value="Genomic_DNA"/>
</dbReference>
<organism evidence="3 4">
    <name type="scientific">Sphingobium chungbukense</name>
    <dbReference type="NCBI Taxonomy" id="56193"/>
    <lineage>
        <taxon>Bacteria</taxon>
        <taxon>Pseudomonadati</taxon>
        <taxon>Pseudomonadota</taxon>
        <taxon>Alphaproteobacteria</taxon>
        <taxon>Sphingomonadales</taxon>
        <taxon>Sphingomonadaceae</taxon>
        <taxon>Sphingobium</taxon>
    </lineage>
</organism>
<evidence type="ECO:0000259" key="2">
    <source>
        <dbReference type="Pfam" id="PF13472"/>
    </source>
</evidence>
<dbReference type="Pfam" id="PF13472">
    <property type="entry name" value="Lipase_GDSL_2"/>
    <property type="match status" value="1"/>
</dbReference>
<sequence length="237" mass="26667">MKTPLLQRLDASPVAKMGMAILIFCLIVGGWLALQHHREATATLPDDEQRQGDCSLWFVGSSSMHRWTSLNRDMAPWIAHNRGINDATYASILPRFANSAEDGQPVAIILYAGENDIANGVAVRTVVRDLARFLELRDRTMRDVPVLILSMKPSPTRRANFQDQQLFNAAAQRLIPHARLAYYADITTPLLKDGRTGDNYQPDGVHMNPAGYRIWAKVVRQRLKETLPPETLRRCVP</sequence>
<name>A0A0M3AXB3_9SPHN</name>
<feature type="domain" description="SGNH hydrolase-type esterase" evidence="2">
    <location>
        <begin position="65"/>
        <end position="214"/>
    </location>
</feature>
<dbReference type="InterPro" id="IPR013830">
    <property type="entry name" value="SGNH_hydro"/>
</dbReference>
<protein>
    <submittedName>
        <fullName evidence="3">Lysophospholipase</fullName>
    </submittedName>
</protein>
<accession>A0A0M3AXB3</accession>
<dbReference type="PATRIC" id="fig|56193.3.peg.508"/>
<dbReference type="STRING" id="56193.YP76_02455"/>
<keyword evidence="4" id="KW-1185">Reference proteome</keyword>
<proteinExistence type="predicted"/>
<dbReference type="GO" id="GO:0016788">
    <property type="term" value="F:hydrolase activity, acting on ester bonds"/>
    <property type="evidence" value="ECO:0007669"/>
    <property type="project" value="UniProtKB-ARBA"/>
</dbReference>
<evidence type="ECO:0000313" key="3">
    <source>
        <dbReference type="EMBL" id="KKW93566.1"/>
    </source>
</evidence>